<accession>A0ABV1H2S6</accession>
<dbReference type="EC" id="3.1.3.89" evidence="3"/>
<feature type="domain" description="HD/PDEase" evidence="2">
    <location>
        <begin position="48"/>
        <end position="173"/>
    </location>
</feature>
<comment type="caution">
    <text evidence="3">The sequence shown here is derived from an EMBL/GenBank/DDBJ whole genome shotgun (WGS) entry which is preliminary data.</text>
</comment>
<dbReference type="PANTHER" id="PTHR11845:SF13">
    <property type="entry name" value="5'-DEOXYNUCLEOTIDASE HDDC2"/>
    <property type="match status" value="1"/>
</dbReference>
<name>A0ABV1H2S6_9FIRM</name>
<dbReference type="EMBL" id="JBBMFS010000001">
    <property type="protein sequence ID" value="MEQ2553793.1"/>
    <property type="molecule type" value="Genomic_DNA"/>
</dbReference>
<dbReference type="InterPro" id="IPR003607">
    <property type="entry name" value="HD/PDEase_dom"/>
</dbReference>
<dbReference type="SUPFAM" id="SSF109604">
    <property type="entry name" value="HD-domain/PDEase-like"/>
    <property type="match status" value="1"/>
</dbReference>
<keyword evidence="4" id="KW-1185">Reference proteome</keyword>
<gene>
    <name evidence="3" type="primary">yfbR</name>
    <name evidence="3" type="ORF">WMO37_02020</name>
</gene>
<evidence type="ECO:0000313" key="3">
    <source>
        <dbReference type="EMBL" id="MEQ2553793.1"/>
    </source>
</evidence>
<organism evidence="3 4">
    <name type="scientific">Lachnospira intestinalis</name>
    <dbReference type="NCBI Taxonomy" id="3133158"/>
    <lineage>
        <taxon>Bacteria</taxon>
        <taxon>Bacillati</taxon>
        <taxon>Bacillota</taxon>
        <taxon>Clostridia</taxon>
        <taxon>Lachnospirales</taxon>
        <taxon>Lachnospiraceae</taxon>
        <taxon>Lachnospira</taxon>
    </lineage>
</organism>
<evidence type="ECO:0000259" key="2">
    <source>
        <dbReference type="SMART" id="SM00471"/>
    </source>
</evidence>
<evidence type="ECO:0000313" key="4">
    <source>
        <dbReference type="Proteomes" id="UP001546774"/>
    </source>
</evidence>
<evidence type="ECO:0000256" key="1">
    <source>
        <dbReference type="ARBA" id="ARBA00022801"/>
    </source>
</evidence>
<dbReference type="PANTHER" id="PTHR11845">
    <property type="entry name" value="5'-DEOXYNUCLEOTIDASE HDDC2"/>
    <property type="match status" value="1"/>
</dbReference>
<protein>
    <submittedName>
        <fullName evidence="3">5'-deoxynucleotidase</fullName>
        <ecNumber evidence="3">3.1.3.89</ecNumber>
    </submittedName>
</protein>
<reference evidence="3" key="1">
    <citation type="submission" date="2024-03" db="EMBL/GenBank/DDBJ databases">
        <title>Human intestinal bacterial collection.</title>
        <authorList>
            <person name="Pauvert C."/>
            <person name="Hitch T.C.A."/>
            <person name="Clavel T."/>
        </authorList>
    </citation>
    <scope>NUCLEOTIDE SEQUENCE [LARGE SCALE GENOMIC DNA]</scope>
    <source>
        <strain evidence="3">CLA-AA-H89B</strain>
    </source>
</reference>
<dbReference type="InterPro" id="IPR039356">
    <property type="entry name" value="YfbR/HDDC2"/>
</dbReference>
<proteinExistence type="predicted"/>
<dbReference type="Proteomes" id="UP001546774">
    <property type="component" value="Unassembled WGS sequence"/>
</dbReference>
<keyword evidence="1 3" id="KW-0378">Hydrolase</keyword>
<dbReference type="Gene3D" id="1.10.3210.10">
    <property type="entry name" value="Hypothetical protein af1432"/>
    <property type="match status" value="1"/>
</dbReference>
<dbReference type="GO" id="GO:0002953">
    <property type="term" value="F:5'-deoxynucleotidase activity"/>
    <property type="evidence" value="ECO:0007669"/>
    <property type="project" value="UniProtKB-EC"/>
</dbReference>
<sequence>MTSRQSCDVKSEYQNIVRMEYQMNSGYFYAMLSRMKYINRWGLMRNTKNENLSEHSLETAFIAHALGIINNEVFHGSVNAEHLAVLAMYHDATEIITGDMPTPVKYYSEQIRRAYGEVEDIAGRELLTAIPEELRSRYEEPLLESSWNEEDYRFVKAADKLSAWLKCIEERKMGNTDFYDAECTIQNELVKMQLPEADYFCEHFIPAYTETIDRSGNAATNGE</sequence>
<dbReference type="NCBIfam" id="NF003009">
    <property type="entry name" value="PRK03826.1"/>
    <property type="match status" value="1"/>
</dbReference>
<dbReference type="SMART" id="SM00471">
    <property type="entry name" value="HDc"/>
    <property type="match status" value="1"/>
</dbReference>
<dbReference type="Pfam" id="PF12917">
    <property type="entry name" value="YfbR-like"/>
    <property type="match status" value="1"/>
</dbReference>